<accession>A0A8H3QJN7</accession>
<dbReference type="Proteomes" id="UP000615446">
    <property type="component" value="Unassembled WGS sequence"/>
</dbReference>
<evidence type="ECO:0000313" key="2">
    <source>
        <dbReference type="Proteomes" id="UP000615446"/>
    </source>
</evidence>
<organism evidence="1 2">
    <name type="scientific">Rhizophagus clarus</name>
    <dbReference type="NCBI Taxonomy" id="94130"/>
    <lineage>
        <taxon>Eukaryota</taxon>
        <taxon>Fungi</taxon>
        <taxon>Fungi incertae sedis</taxon>
        <taxon>Mucoromycota</taxon>
        <taxon>Glomeromycotina</taxon>
        <taxon>Glomeromycetes</taxon>
        <taxon>Glomerales</taxon>
        <taxon>Glomeraceae</taxon>
        <taxon>Rhizophagus</taxon>
    </lineage>
</organism>
<comment type="caution">
    <text evidence="1">The sequence shown here is derived from an EMBL/GenBank/DDBJ whole genome shotgun (WGS) entry which is preliminary data.</text>
</comment>
<proteinExistence type="predicted"/>
<dbReference type="EMBL" id="BLAL01000058">
    <property type="protein sequence ID" value="GES81816.1"/>
    <property type="molecule type" value="Genomic_DNA"/>
</dbReference>
<name>A0A8H3QJN7_9GLOM</name>
<gene>
    <name evidence="1" type="ORF">RCL2_000905700</name>
</gene>
<evidence type="ECO:0000313" key="1">
    <source>
        <dbReference type="EMBL" id="GES81816.1"/>
    </source>
</evidence>
<dbReference type="AlphaFoldDB" id="A0A8H3QJN7"/>
<sequence>MISGIGYLLDTRVLDFRIQDQWKVEIKEYLSERLDADFWPLILEWKVLGTISWPSKIGIKGPRSRVTLLGKLYYVAIEDLRRGIRPI</sequence>
<reference evidence="1" key="1">
    <citation type="submission" date="2019-10" db="EMBL/GenBank/DDBJ databases">
        <title>Conservation and host-specific expression of non-tandemly repeated heterogenous ribosome RNA gene in arbuscular mycorrhizal fungi.</title>
        <authorList>
            <person name="Maeda T."/>
            <person name="Kobayashi Y."/>
            <person name="Nakagawa T."/>
            <person name="Ezawa T."/>
            <person name="Yamaguchi K."/>
            <person name="Bino T."/>
            <person name="Nishimoto Y."/>
            <person name="Shigenobu S."/>
            <person name="Kawaguchi M."/>
        </authorList>
    </citation>
    <scope>NUCLEOTIDE SEQUENCE</scope>
    <source>
        <strain evidence="1">HR1</strain>
    </source>
</reference>
<protein>
    <submittedName>
        <fullName evidence="1">Uncharacterized protein</fullName>
    </submittedName>
</protein>